<dbReference type="AlphaFoldDB" id="U5TTU7"/>
<evidence type="ECO:0000256" key="3">
    <source>
        <dbReference type="ARBA" id="ARBA00022448"/>
    </source>
</evidence>
<dbReference type="PANTHER" id="PTHR11410">
    <property type="entry name" value="ATP SYNTHASE SUBUNIT A"/>
    <property type="match status" value="1"/>
</dbReference>
<evidence type="ECO:0000256" key="8">
    <source>
        <dbReference type="ARBA" id="ARBA00023065"/>
    </source>
</evidence>
<dbReference type="CDD" id="cd00310">
    <property type="entry name" value="ATP-synt_Fo_a_6"/>
    <property type="match status" value="1"/>
</dbReference>
<keyword evidence="5 12" id="KW-0812">Transmembrane</keyword>
<evidence type="ECO:0000256" key="6">
    <source>
        <dbReference type="ARBA" id="ARBA00022781"/>
    </source>
</evidence>
<feature type="transmembrane region" description="Helical" evidence="12">
    <location>
        <begin position="206"/>
        <end position="228"/>
    </location>
</feature>
<dbReference type="RefSeq" id="YP_008815689.1">
    <property type="nucleotide sequence ID" value="NC_022846.1"/>
</dbReference>
<accession>U5TTU7</accession>
<dbReference type="SUPFAM" id="SSF81336">
    <property type="entry name" value="F1F0 ATP synthase subunit A"/>
    <property type="match status" value="1"/>
</dbReference>
<evidence type="ECO:0000256" key="12">
    <source>
        <dbReference type="SAM" id="Phobius"/>
    </source>
</evidence>
<dbReference type="Gene3D" id="1.20.120.220">
    <property type="entry name" value="ATP synthase, F0 complex, subunit A"/>
    <property type="match status" value="1"/>
</dbReference>
<sequence length="231" mass="25258">MSYDLFSVFDESNFSQWSSLWMLALWGLVIYGFFGGAHSITSNGWSGFTISLKRVFWGVSPVRDGGGKKLGGFYIILISVFIFVLGGNLYGLLPYAFSWTSHMVVAFSLAIPMWVSIVVSGFTWNWGRMAAGLFPAGSGLGLSPILVVSETVSNFLRPMSLGFRLSINMTAGHIFLGVVGGAALWSWSTGSLVGLLSWGAVLGLTLVEWVVCFLQSYIFFLLLTLYLLEHS</sequence>
<evidence type="ECO:0000256" key="11">
    <source>
        <dbReference type="RuleBase" id="RU004450"/>
    </source>
</evidence>
<keyword evidence="7 12" id="KW-1133">Transmembrane helix</keyword>
<dbReference type="InterPro" id="IPR045083">
    <property type="entry name" value="ATP_synth_F0_asu_bact/mt"/>
</dbReference>
<evidence type="ECO:0000256" key="10">
    <source>
        <dbReference type="ARBA" id="ARBA00023310"/>
    </source>
</evidence>
<dbReference type="GeneID" id="17674887"/>
<keyword evidence="9 12" id="KW-0472">Membrane</keyword>
<dbReference type="InterPro" id="IPR000568">
    <property type="entry name" value="ATP_synth_F0_asu"/>
</dbReference>
<dbReference type="Pfam" id="PF00119">
    <property type="entry name" value="ATP-synt_A"/>
    <property type="match status" value="1"/>
</dbReference>
<dbReference type="PRINTS" id="PR00123">
    <property type="entry name" value="ATPASEA"/>
</dbReference>
<evidence type="ECO:0000313" key="13">
    <source>
        <dbReference type="EMBL" id="AGZ13058.1"/>
    </source>
</evidence>
<keyword evidence="4" id="KW-0138">CF(0)</keyword>
<dbReference type="EMBL" id="KX815959">
    <property type="protein sequence ID" value="AQZ26138.1"/>
    <property type="molecule type" value="Genomic_DNA"/>
</dbReference>
<keyword evidence="10" id="KW-0066">ATP synthesis</keyword>
<comment type="similarity">
    <text evidence="2">Belongs to the ATPase A chain family.</text>
</comment>
<dbReference type="PANTHER" id="PTHR11410:SF0">
    <property type="entry name" value="ATP SYNTHASE SUBUNIT A"/>
    <property type="match status" value="1"/>
</dbReference>
<evidence type="ECO:0000256" key="2">
    <source>
        <dbReference type="ARBA" id="ARBA00006810"/>
    </source>
</evidence>
<evidence type="ECO:0000256" key="1">
    <source>
        <dbReference type="ARBA" id="ARBA00004141"/>
    </source>
</evidence>
<dbReference type="InterPro" id="IPR035908">
    <property type="entry name" value="F0_ATP_A_sf"/>
</dbReference>
<dbReference type="CTD" id="4508"/>
<dbReference type="EMBL" id="KF534717">
    <property type="protein sequence ID" value="AGZ13058.1"/>
    <property type="molecule type" value="Genomic_DNA"/>
</dbReference>
<evidence type="ECO:0000256" key="9">
    <source>
        <dbReference type="ARBA" id="ARBA00023136"/>
    </source>
</evidence>
<keyword evidence="6" id="KW-0375">Hydrogen ion transport</keyword>
<name>U5TTU7_LATEL</name>
<keyword evidence="8" id="KW-0406">Ion transport</keyword>
<feature type="transmembrane region" description="Helical" evidence="12">
    <location>
        <begin position="161"/>
        <end position="186"/>
    </location>
</feature>
<reference evidence="14" key="2">
    <citation type="journal article" date="2017" name="Mol. Phylogenet. Evol.">
        <title>Curious bivalves: Systematic utility and unusual properties of anomalodesmatan mitochondrial genomes.</title>
        <authorList>
            <person name="Williams S.T."/>
            <person name="Foster P.G."/>
            <person name="Hughes C."/>
            <person name="Harper E.M."/>
            <person name="Taylor J.D."/>
            <person name="Littlewood D.T."/>
            <person name="Dyal P."/>
            <person name="Hopkins K.P."/>
            <person name="Briscoe A.G."/>
        </authorList>
    </citation>
    <scope>NUCLEOTIDE SEQUENCE</scope>
</reference>
<organism evidence="13">
    <name type="scientific">Laternula elliptica</name>
    <name type="common">Freshwater crab</name>
    <name type="synonym">Anatina prismatica</name>
    <dbReference type="NCBI Taxonomy" id="228457"/>
    <lineage>
        <taxon>Eukaryota</taxon>
        <taxon>Metazoa</taxon>
        <taxon>Spiralia</taxon>
        <taxon>Lophotrochozoa</taxon>
        <taxon>Mollusca</taxon>
        <taxon>Bivalvia</taxon>
        <taxon>Autobranchia</taxon>
        <taxon>Heteroconchia</taxon>
        <taxon>Euheterodonta</taxon>
        <taxon>Anomalodesmata</taxon>
        <taxon>Pandoroidea</taxon>
        <taxon>Laternulidae</taxon>
        <taxon>Laternula</taxon>
    </lineage>
</organism>
<proteinExistence type="inferred from homology"/>
<feature type="transmembrane region" description="Helical" evidence="12">
    <location>
        <begin position="20"/>
        <end position="40"/>
    </location>
</feature>
<dbReference type="GO" id="GO:0046933">
    <property type="term" value="F:proton-transporting ATP synthase activity, rotational mechanism"/>
    <property type="evidence" value="ECO:0007669"/>
    <property type="project" value="TreeGrafter"/>
</dbReference>
<feature type="transmembrane region" description="Helical" evidence="12">
    <location>
        <begin position="71"/>
        <end position="92"/>
    </location>
</feature>
<feature type="transmembrane region" description="Helical" evidence="12">
    <location>
        <begin position="104"/>
        <end position="124"/>
    </location>
</feature>
<dbReference type="GO" id="GO:0005743">
    <property type="term" value="C:mitochondrial inner membrane"/>
    <property type="evidence" value="ECO:0007669"/>
    <property type="project" value="UniProtKB-SubCell"/>
</dbReference>
<gene>
    <name evidence="13" type="primary">atp6</name>
    <name evidence="14" type="synonym">ATP6</name>
    <name evidence="13" type="ORF">LaelMp013</name>
</gene>
<evidence type="ECO:0000256" key="4">
    <source>
        <dbReference type="ARBA" id="ARBA00022547"/>
    </source>
</evidence>
<comment type="subcellular location">
    <subcellularLocation>
        <location evidence="1">Membrane</location>
        <topology evidence="1">Multi-pass membrane protein</topology>
    </subcellularLocation>
    <subcellularLocation>
        <location evidence="11">Mitochondrion inner membrane</location>
        <topology evidence="11">Multi-pass membrane protein</topology>
    </subcellularLocation>
</comment>
<geneLocation type="mitochondrion" evidence="13"/>
<reference evidence="13" key="1">
    <citation type="journal article" date="2013" name="Mitochondrial DNA">
        <title>Complete mitochondrial genome of the Antarctic soft-shelled clam, Laternula elliptica (Bivalvia; Laternulidae).</title>
        <authorList>
            <person name="Park H."/>
            <person name="Ahn D.H."/>
        </authorList>
    </citation>
    <scope>NUCLEOTIDE SEQUENCE</scope>
</reference>
<protein>
    <recommendedName>
        <fullName evidence="11">ATP synthase subunit a</fullName>
    </recommendedName>
</protein>
<dbReference type="NCBIfam" id="TIGR01131">
    <property type="entry name" value="ATP_synt_6_or_A"/>
    <property type="match status" value="1"/>
</dbReference>
<evidence type="ECO:0000256" key="5">
    <source>
        <dbReference type="ARBA" id="ARBA00022692"/>
    </source>
</evidence>
<dbReference type="GO" id="GO:0045259">
    <property type="term" value="C:proton-transporting ATP synthase complex"/>
    <property type="evidence" value="ECO:0007669"/>
    <property type="project" value="UniProtKB-KW"/>
</dbReference>
<keyword evidence="13" id="KW-0496">Mitochondrion</keyword>
<evidence type="ECO:0000313" key="14">
    <source>
        <dbReference type="EMBL" id="AQZ26138.1"/>
    </source>
</evidence>
<keyword evidence="3" id="KW-0813">Transport</keyword>
<evidence type="ECO:0000256" key="7">
    <source>
        <dbReference type="ARBA" id="ARBA00022989"/>
    </source>
</evidence>